<evidence type="ECO:0000313" key="2">
    <source>
        <dbReference type="Proteomes" id="UP000054166"/>
    </source>
</evidence>
<protein>
    <recommendedName>
        <fullName evidence="3">Ricin B lectin domain-containing protein</fullName>
    </recommendedName>
</protein>
<dbReference type="AlphaFoldDB" id="A0A0C3BKI3"/>
<dbReference type="HOGENOM" id="CLU_152085_0_0_1"/>
<dbReference type="EMBL" id="KN833021">
    <property type="protein sequence ID" value="KIM77847.1"/>
    <property type="molecule type" value="Genomic_DNA"/>
</dbReference>
<sequence length="141" mass="15810">MTPLATGIYIITNRRHRNVAILPDTNKHSDIVAGIQENGPGKMWNVNRLSNGTYKIQNCDHHSFANIENSTKASQGDGIVGGSRPQQWKIIEMRSKGDYWCVFDDVRSFKSTNKADMNTVFAPLQTRMFVGVCQMAKPIPL</sequence>
<reference evidence="1 2" key="1">
    <citation type="submission" date="2014-04" db="EMBL/GenBank/DDBJ databases">
        <authorList>
            <consortium name="DOE Joint Genome Institute"/>
            <person name="Kuo A."/>
            <person name="Tarkka M."/>
            <person name="Buscot F."/>
            <person name="Kohler A."/>
            <person name="Nagy L.G."/>
            <person name="Floudas D."/>
            <person name="Copeland A."/>
            <person name="Barry K.W."/>
            <person name="Cichocki N."/>
            <person name="Veneault-Fourrey C."/>
            <person name="LaButti K."/>
            <person name="Lindquist E.A."/>
            <person name="Lipzen A."/>
            <person name="Lundell T."/>
            <person name="Morin E."/>
            <person name="Murat C."/>
            <person name="Sun H."/>
            <person name="Tunlid A."/>
            <person name="Henrissat B."/>
            <person name="Grigoriev I.V."/>
            <person name="Hibbett D.S."/>
            <person name="Martin F."/>
            <person name="Nordberg H.P."/>
            <person name="Cantor M.N."/>
            <person name="Hua S.X."/>
        </authorList>
    </citation>
    <scope>NUCLEOTIDE SEQUENCE [LARGE SCALE GENOMIC DNA]</scope>
    <source>
        <strain evidence="1 2">F 1598</strain>
    </source>
</reference>
<organism evidence="1 2">
    <name type="scientific">Piloderma croceum (strain F 1598)</name>
    <dbReference type="NCBI Taxonomy" id="765440"/>
    <lineage>
        <taxon>Eukaryota</taxon>
        <taxon>Fungi</taxon>
        <taxon>Dikarya</taxon>
        <taxon>Basidiomycota</taxon>
        <taxon>Agaricomycotina</taxon>
        <taxon>Agaricomycetes</taxon>
        <taxon>Agaricomycetidae</taxon>
        <taxon>Atheliales</taxon>
        <taxon>Atheliaceae</taxon>
        <taxon>Piloderma</taxon>
    </lineage>
</organism>
<evidence type="ECO:0000313" key="1">
    <source>
        <dbReference type="EMBL" id="KIM77847.1"/>
    </source>
</evidence>
<accession>A0A0C3BKI3</accession>
<keyword evidence="2" id="KW-1185">Reference proteome</keyword>
<evidence type="ECO:0008006" key="3">
    <source>
        <dbReference type="Google" id="ProtNLM"/>
    </source>
</evidence>
<dbReference type="OrthoDB" id="2131701at2759"/>
<reference evidence="2" key="2">
    <citation type="submission" date="2015-01" db="EMBL/GenBank/DDBJ databases">
        <title>Evolutionary Origins and Diversification of the Mycorrhizal Mutualists.</title>
        <authorList>
            <consortium name="DOE Joint Genome Institute"/>
            <consortium name="Mycorrhizal Genomics Consortium"/>
            <person name="Kohler A."/>
            <person name="Kuo A."/>
            <person name="Nagy L.G."/>
            <person name="Floudas D."/>
            <person name="Copeland A."/>
            <person name="Barry K.W."/>
            <person name="Cichocki N."/>
            <person name="Veneault-Fourrey C."/>
            <person name="LaButti K."/>
            <person name="Lindquist E.A."/>
            <person name="Lipzen A."/>
            <person name="Lundell T."/>
            <person name="Morin E."/>
            <person name="Murat C."/>
            <person name="Riley R."/>
            <person name="Ohm R."/>
            <person name="Sun H."/>
            <person name="Tunlid A."/>
            <person name="Henrissat B."/>
            <person name="Grigoriev I.V."/>
            <person name="Hibbett D.S."/>
            <person name="Martin F."/>
        </authorList>
    </citation>
    <scope>NUCLEOTIDE SEQUENCE [LARGE SCALE GENOMIC DNA]</scope>
    <source>
        <strain evidence="2">F 1598</strain>
    </source>
</reference>
<dbReference type="SUPFAM" id="SSF50370">
    <property type="entry name" value="Ricin B-like lectins"/>
    <property type="match status" value="1"/>
</dbReference>
<dbReference type="Gene3D" id="2.80.10.50">
    <property type="match status" value="1"/>
</dbReference>
<gene>
    <name evidence="1" type="ORF">PILCRDRAFT_610849</name>
</gene>
<dbReference type="InParanoid" id="A0A0C3BKI3"/>
<proteinExistence type="predicted"/>
<name>A0A0C3BKI3_PILCF</name>
<dbReference type="InterPro" id="IPR035992">
    <property type="entry name" value="Ricin_B-like_lectins"/>
</dbReference>
<dbReference type="Proteomes" id="UP000054166">
    <property type="component" value="Unassembled WGS sequence"/>
</dbReference>